<gene>
    <name evidence="2" type="ORF">SAMN05444007_105313</name>
</gene>
<dbReference type="Proteomes" id="UP000199379">
    <property type="component" value="Unassembled WGS sequence"/>
</dbReference>
<organism evidence="2 3">
    <name type="scientific">Cribrihabitans marinus</name>
    <dbReference type="NCBI Taxonomy" id="1227549"/>
    <lineage>
        <taxon>Bacteria</taxon>
        <taxon>Pseudomonadati</taxon>
        <taxon>Pseudomonadota</taxon>
        <taxon>Alphaproteobacteria</taxon>
        <taxon>Rhodobacterales</taxon>
        <taxon>Paracoccaceae</taxon>
        <taxon>Cribrihabitans</taxon>
    </lineage>
</organism>
<dbReference type="GO" id="GO:0006171">
    <property type="term" value="P:cAMP biosynthetic process"/>
    <property type="evidence" value="ECO:0007669"/>
    <property type="project" value="TreeGrafter"/>
</dbReference>
<dbReference type="CDD" id="cd07302">
    <property type="entry name" value="CHD"/>
    <property type="match status" value="1"/>
</dbReference>
<dbReference type="InterPro" id="IPR050697">
    <property type="entry name" value="Adenylyl/Guanylyl_Cyclase_3/4"/>
</dbReference>
<dbReference type="SUPFAM" id="SSF55073">
    <property type="entry name" value="Nucleotide cyclase"/>
    <property type="match status" value="1"/>
</dbReference>
<dbReference type="Gene3D" id="3.30.70.1230">
    <property type="entry name" value="Nucleotide cyclase"/>
    <property type="match status" value="1"/>
</dbReference>
<dbReference type="Pfam" id="PF13474">
    <property type="entry name" value="SnoaL_3"/>
    <property type="match status" value="1"/>
</dbReference>
<dbReference type="SUPFAM" id="SSF54427">
    <property type="entry name" value="NTF2-like"/>
    <property type="match status" value="1"/>
</dbReference>
<dbReference type="RefSeq" id="WP_092366405.1">
    <property type="nucleotide sequence ID" value="NZ_BMGV01000005.1"/>
</dbReference>
<dbReference type="Pfam" id="PF00211">
    <property type="entry name" value="Guanylate_cyc"/>
    <property type="match status" value="1"/>
</dbReference>
<dbReference type="PANTHER" id="PTHR43081">
    <property type="entry name" value="ADENYLATE CYCLASE, TERMINAL-DIFFERENTIATION SPECIFIC-RELATED"/>
    <property type="match status" value="1"/>
</dbReference>
<dbReference type="Gene3D" id="3.10.450.50">
    <property type="match status" value="1"/>
</dbReference>
<protein>
    <submittedName>
        <fullName evidence="2">Adenylate cyclase, class 3</fullName>
    </submittedName>
</protein>
<dbReference type="GO" id="GO:0004016">
    <property type="term" value="F:adenylate cyclase activity"/>
    <property type="evidence" value="ECO:0007669"/>
    <property type="project" value="UniProtKB-ARBA"/>
</dbReference>
<dbReference type="InterPro" id="IPR032710">
    <property type="entry name" value="NTF2-like_dom_sf"/>
</dbReference>
<dbReference type="PROSITE" id="PS50125">
    <property type="entry name" value="GUANYLATE_CYCLASE_2"/>
    <property type="match status" value="1"/>
</dbReference>
<dbReference type="OrthoDB" id="7699763at2"/>
<dbReference type="InterPro" id="IPR037401">
    <property type="entry name" value="SnoaL-like"/>
</dbReference>
<accession>A0A1H7A1X3</accession>
<proteinExistence type="predicted"/>
<dbReference type="EMBL" id="FNYD01000005">
    <property type="protein sequence ID" value="SEJ58896.1"/>
    <property type="molecule type" value="Genomic_DNA"/>
</dbReference>
<dbReference type="InterPro" id="IPR029787">
    <property type="entry name" value="Nucleotide_cyclase"/>
</dbReference>
<dbReference type="AlphaFoldDB" id="A0A1H7A1X3"/>
<evidence type="ECO:0000313" key="3">
    <source>
        <dbReference type="Proteomes" id="UP000199379"/>
    </source>
</evidence>
<dbReference type="InterPro" id="IPR001054">
    <property type="entry name" value="A/G_cyclase"/>
</dbReference>
<sequence length="323" mass="34401">MPDIAPSPEIDAVVRRWLAASTNRNPRAVANLFSASSALTYVGSAPGEIWTDDALRAGFAAMPDNILPFSYDDLRITGYESGPFGWALWTGTMVIPEIGKRTDFRGTVILTLEDSVWRVVHSHNSTPVSNLESLGQDPGNFDDLVRAATASAPGIAGSGMASVMFTDIADSTSVAQAIGDGAWRTLVKRHVALVGDLIRSSDGTLVKSLGDGTMSTFQTARAALSAAQAIQHAISAERTEPRLSVRIGIHTGEVVEDDGDFFGTVVNKAARVAAAARPGEIRISEATRIMVGGARDFTFSDAATIPLKGLEGDHLIHRLEWRE</sequence>
<name>A0A1H7A1X3_9RHOB</name>
<feature type="domain" description="Guanylate cyclase" evidence="1">
    <location>
        <begin position="162"/>
        <end position="273"/>
    </location>
</feature>
<dbReference type="STRING" id="1227549.SAMN05444007_105313"/>
<evidence type="ECO:0000259" key="1">
    <source>
        <dbReference type="PROSITE" id="PS50125"/>
    </source>
</evidence>
<keyword evidence="3" id="KW-1185">Reference proteome</keyword>
<reference evidence="2 3" key="1">
    <citation type="submission" date="2016-10" db="EMBL/GenBank/DDBJ databases">
        <authorList>
            <person name="de Groot N.N."/>
        </authorList>
    </citation>
    <scope>NUCLEOTIDE SEQUENCE [LARGE SCALE GENOMIC DNA]</scope>
    <source>
        <strain evidence="2 3">DSM 29340</strain>
    </source>
</reference>
<dbReference type="GO" id="GO:0035556">
    <property type="term" value="P:intracellular signal transduction"/>
    <property type="evidence" value="ECO:0007669"/>
    <property type="project" value="InterPro"/>
</dbReference>
<dbReference type="PANTHER" id="PTHR43081:SF19">
    <property type="entry name" value="PH-SENSITIVE ADENYLATE CYCLASE RV1264"/>
    <property type="match status" value="1"/>
</dbReference>
<evidence type="ECO:0000313" key="2">
    <source>
        <dbReference type="EMBL" id="SEJ58896.1"/>
    </source>
</evidence>
<dbReference type="SMART" id="SM00044">
    <property type="entry name" value="CYCc"/>
    <property type="match status" value="1"/>
</dbReference>